<dbReference type="AlphaFoldDB" id="D1Z1I6"/>
<dbReference type="KEGG" id="mpd:MCP_2486"/>
<protein>
    <submittedName>
        <fullName evidence="2">Uncharacterized protein</fullName>
    </submittedName>
</protein>
<reference evidence="2 3" key="2">
    <citation type="journal article" date="2008" name="Int. J. Syst. Evol. Microbiol.">
        <title>Methanocella paludicola gen. nov., sp. nov., a methane-producing archaeon, the first isolate of the lineage 'Rice Cluster I', and proposal of the new archaeal order Methanocellales ord. nov.</title>
        <authorList>
            <person name="Sakai S."/>
            <person name="Imachi H."/>
            <person name="Hanada S."/>
            <person name="Ohashi A."/>
            <person name="Harada H."/>
            <person name="Kamagata Y."/>
        </authorList>
    </citation>
    <scope>NUCLEOTIDE SEQUENCE [LARGE SCALE GENOMIC DNA]</scope>
    <source>
        <strain evidence="3">DSM 17711 / JCM 13418 / NBRC 101707 / SANAE</strain>
    </source>
</reference>
<evidence type="ECO:0000256" key="1">
    <source>
        <dbReference type="SAM" id="Phobius"/>
    </source>
</evidence>
<keyword evidence="1" id="KW-0812">Transmembrane</keyword>
<dbReference type="eggNOG" id="arCOG07447">
    <property type="taxonomic scope" value="Archaea"/>
</dbReference>
<dbReference type="GeneID" id="8682242"/>
<dbReference type="EMBL" id="AP011532">
    <property type="protein sequence ID" value="BAI62558.1"/>
    <property type="molecule type" value="Genomic_DNA"/>
</dbReference>
<dbReference type="RefSeq" id="WP_012901232.1">
    <property type="nucleotide sequence ID" value="NC_013665.1"/>
</dbReference>
<dbReference type="OrthoDB" id="111991at2157"/>
<gene>
    <name evidence="2" type="ordered locus">MCP_2486</name>
</gene>
<evidence type="ECO:0000313" key="2">
    <source>
        <dbReference type="EMBL" id="BAI62558.1"/>
    </source>
</evidence>
<dbReference type="Proteomes" id="UP000001882">
    <property type="component" value="Chromosome"/>
</dbReference>
<evidence type="ECO:0000313" key="3">
    <source>
        <dbReference type="Proteomes" id="UP000001882"/>
    </source>
</evidence>
<keyword evidence="1" id="KW-1133">Transmembrane helix</keyword>
<keyword evidence="3" id="KW-1185">Reference proteome</keyword>
<feature type="transmembrane region" description="Helical" evidence="1">
    <location>
        <begin position="6"/>
        <end position="28"/>
    </location>
</feature>
<dbReference type="InParanoid" id="D1Z1I6"/>
<keyword evidence="1" id="KW-0472">Membrane</keyword>
<name>D1Z1I6_METPS</name>
<accession>D1Z1I6</accession>
<sequence>MEQMLFELLIGVLTLGIVLCFAVMYIMYTRIKQLTAELRVLKNRVEITDEELGRLAYDIEEFKKLKF</sequence>
<dbReference type="STRING" id="304371.MCP_2486"/>
<reference evidence="3" key="3">
    <citation type="journal article" date="2011" name="PLoS ONE">
        <title>Genome sequence of a mesophilic hydrogenotrophic methanogen Methanocella paludicola, the first cultivated representative of the order Methanocellales.</title>
        <authorList>
            <person name="Sakai S."/>
            <person name="Takaki Y."/>
            <person name="Shimamura S."/>
            <person name="Sekine M."/>
            <person name="Tajima T."/>
            <person name="Kosugi H."/>
            <person name="Ichikawa N."/>
            <person name="Tasumi E."/>
            <person name="Hiraki A.T."/>
            <person name="Shimizu A."/>
            <person name="Kato Y."/>
            <person name="Nishiko R."/>
            <person name="Mori K."/>
            <person name="Fujita N."/>
            <person name="Imachi H."/>
            <person name="Takai K."/>
        </authorList>
    </citation>
    <scope>NUCLEOTIDE SEQUENCE [LARGE SCALE GENOMIC DNA]</scope>
    <source>
        <strain evidence="3">DSM 17711 / JCM 13418 / NBRC 101707 / SANAE</strain>
    </source>
</reference>
<organism evidence="2 3">
    <name type="scientific">Methanocella paludicola (strain DSM 17711 / JCM 13418 / NBRC 101707 / SANAE)</name>
    <dbReference type="NCBI Taxonomy" id="304371"/>
    <lineage>
        <taxon>Archaea</taxon>
        <taxon>Methanobacteriati</taxon>
        <taxon>Methanobacteriota</taxon>
        <taxon>Stenosarchaea group</taxon>
        <taxon>Methanomicrobia</taxon>
        <taxon>Methanocellales</taxon>
        <taxon>Methanocellaceae</taxon>
        <taxon>Methanocella</taxon>
    </lineage>
</organism>
<proteinExistence type="predicted"/>
<reference evidence="2 3" key="1">
    <citation type="journal article" date="2007" name="Appl. Environ. Microbiol.">
        <title>Isolation of key methanogens for global methane emission from rice paddy fields: a novel isolate affiliated with the clone cluster rice cluster I.</title>
        <authorList>
            <person name="Sakai S."/>
            <person name="Imachi H."/>
            <person name="Sekiguchi Y."/>
            <person name="Ohashi A."/>
            <person name="Harada H."/>
            <person name="Kamagata Y."/>
        </authorList>
    </citation>
    <scope>NUCLEOTIDE SEQUENCE [LARGE SCALE GENOMIC DNA]</scope>
    <source>
        <strain evidence="3">DSM 17711 / JCM 13418 / NBRC 101707 / SANAE</strain>
    </source>
</reference>